<organism evidence="2 3">
    <name type="scientific">Colletotrichum lupini</name>
    <dbReference type="NCBI Taxonomy" id="145971"/>
    <lineage>
        <taxon>Eukaryota</taxon>
        <taxon>Fungi</taxon>
        <taxon>Dikarya</taxon>
        <taxon>Ascomycota</taxon>
        <taxon>Pezizomycotina</taxon>
        <taxon>Sordariomycetes</taxon>
        <taxon>Hypocreomycetidae</taxon>
        <taxon>Glomerellales</taxon>
        <taxon>Glomerellaceae</taxon>
        <taxon>Colletotrichum</taxon>
        <taxon>Colletotrichum acutatum species complex</taxon>
    </lineage>
</organism>
<dbReference type="GeneID" id="73345408"/>
<dbReference type="KEGG" id="clup:CLUP02_11430"/>
<keyword evidence="3" id="KW-1185">Reference proteome</keyword>
<evidence type="ECO:0000256" key="1">
    <source>
        <dbReference type="SAM" id="MobiDB-lite"/>
    </source>
</evidence>
<dbReference type="AlphaFoldDB" id="A0A9Q8T097"/>
<feature type="region of interest" description="Disordered" evidence="1">
    <location>
        <begin position="1"/>
        <end position="56"/>
    </location>
</feature>
<reference evidence="2" key="1">
    <citation type="journal article" date="2021" name="Mol. Plant Microbe Interact.">
        <title>Complete Genome Sequence of the Plant-Pathogenic Fungus Colletotrichum lupini.</title>
        <authorList>
            <person name="Baroncelli R."/>
            <person name="Pensec F."/>
            <person name="Da Lio D."/>
            <person name="Boufleur T."/>
            <person name="Vicente I."/>
            <person name="Sarrocco S."/>
            <person name="Picot A."/>
            <person name="Baraldi E."/>
            <person name="Sukno S."/>
            <person name="Thon M."/>
            <person name="Le Floch G."/>
        </authorList>
    </citation>
    <scope>NUCLEOTIDE SEQUENCE</scope>
    <source>
        <strain evidence="2">IMI 504893</strain>
    </source>
</reference>
<accession>A0A9Q8T097</accession>
<gene>
    <name evidence="2" type="ORF">CLUP02_11430</name>
</gene>
<evidence type="ECO:0000313" key="2">
    <source>
        <dbReference type="EMBL" id="UQC85931.1"/>
    </source>
</evidence>
<name>A0A9Q8T097_9PEZI</name>
<sequence length="219" mass="23612">MIKAGELSLQPQGPLQPLGQGQAKKPRTRPAQHAGDIDLNMSGRKPCHSGPDLSEPDARFLSPSTWSLTNNRSSHPPLSCLMLPPSGGLNQLTPAMRANDRLGVPSKRLRKSADPSPHMNYLACPNTDGPFASSTRCPWITADLATSKLRTVLTKAFGRWLGPWAGQRGGRLLAMADVPHCIAFDLHQSPNEVWAGNVRRLPIKDAASRLQSAPSPISP</sequence>
<evidence type="ECO:0000313" key="3">
    <source>
        <dbReference type="Proteomes" id="UP000830671"/>
    </source>
</evidence>
<dbReference type="Proteomes" id="UP000830671">
    <property type="component" value="Chromosome 5"/>
</dbReference>
<proteinExistence type="predicted"/>
<dbReference type="RefSeq" id="XP_049147543.1">
    <property type="nucleotide sequence ID" value="XM_049290398.1"/>
</dbReference>
<dbReference type="EMBL" id="CP019477">
    <property type="protein sequence ID" value="UQC85931.1"/>
    <property type="molecule type" value="Genomic_DNA"/>
</dbReference>
<protein>
    <submittedName>
        <fullName evidence="2">Uncharacterized protein</fullName>
    </submittedName>
</protein>
<feature type="compositionally biased region" description="Low complexity" evidence="1">
    <location>
        <begin position="9"/>
        <end position="22"/>
    </location>
</feature>